<accession>A0A1T0AQT6</accession>
<dbReference type="Proteomes" id="UP000190867">
    <property type="component" value="Unassembled WGS sequence"/>
</dbReference>
<evidence type="ECO:0000313" key="1">
    <source>
        <dbReference type="EMBL" id="OOR98593.1"/>
    </source>
</evidence>
<dbReference type="AlphaFoldDB" id="A0A1T0AQT6"/>
<gene>
    <name evidence="1" type="ORF">B0187_07990</name>
</gene>
<keyword evidence="2" id="KW-1185">Reference proteome</keyword>
<reference evidence="1 2" key="1">
    <citation type="submission" date="2017-02" db="EMBL/GenBank/DDBJ databases">
        <title>Draft genome sequence of Haemophilus paracuniculus CCUG 43573 type strain.</title>
        <authorList>
            <person name="Engstrom-Jakobsson H."/>
            <person name="Salva-Serra F."/>
            <person name="Thorell K."/>
            <person name="Gonzales-Siles L."/>
            <person name="Karlsson R."/>
            <person name="Boulund F."/>
            <person name="Engstrand L."/>
            <person name="Kristiansson E."/>
            <person name="Moore E."/>
        </authorList>
    </citation>
    <scope>NUCLEOTIDE SEQUENCE [LARGE SCALE GENOMIC DNA]</scope>
    <source>
        <strain evidence="1 2">CCUG 43573</strain>
    </source>
</reference>
<organism evidence="1 2">
    <name type="scientific">Haemophilus paracuniculus</name>
    <dbReference type="NCBI Taxonomy" id="734"/>
    <lineage>
        <taxon>Bacteria</taxon>
        <taxon>Pseudomonadati</taxon>
        <taxon>Pseudomonadota</taxon>
        <taxon>Gammaproteobacteria</taxon>
        <taxon>Pasteurellales</taxon>
        <taxon>Pasteurellaceae</taxon>
        <taxon>Haemophilus</taxon>
    </lineage>
</organism>
<dbReference type="PROSITE" id="PS51257">
    <property type="entry name" value="PROKAR_LIPOPROTEIN"/>
    <property type="match status" value="1"/>
</dbReference>
<dbReference type="EMBL" id="MUYA01000010">
    <property type="protein sequence ID" value="OOR98593.1"/>
    <property type="molecule type" value="Genomic_DNA"/>
</dbReference>
<evidence type="ECO:0000313" key="2">
    <source>
        <dbReference type="Proteomes" id="UP000190867"/>
    </source>
</evidence>
<name>A0A1T0AQT6_9PAST</name>
<proteinExistence type="predicted"/>
<dbReference type="RefSeq" id="WP_078237340.1">
    <property type="nucleotide sequence ID" value="NZ_MUYA01000010.1"/>
</dbReference>
<sequence>MKKSYYLLFLLGSTLLLGCEKQKVATLEQTKAYYDSLTDSQISENYKNMAKKICLAQIKQLPAQIKDRINIDQSCNCYAENLSNEMGIDMVRLASLPEEGLSSEQKRNIQILTSQLTEKYLPSCLN</sequence>
<evidence type="ECO:0008006" key="3">
    <source>
        <dbReference type="Google" id="ProtNLM"/>
    </source>
</evidence>
<comment type="caution">
    <text evidence="1">The sequence shown here is derived from an EMBL/GenBank/DDBJ whole genome shotgun (WGS) entry which is preliminary data.</text>
</comment>
<dbReference type="STRING" id="734.B0187_07990"/>
<protein>
    <recommendedName>
        <fullName evidence="3">Lipoprotein</fullName>
    </recommendedName>
</protein>